<name>A0A560B969_AZOBR</name>
<dbReference type="GO" id="GO:0016758">
    <property type="term" value="F:hexosyltransferase activity"/>
    <property type="evidence" value="ECO:0007669"/>
    <property type="project" value="InterPro"/>
</dbReference>
<comment type="caution">
    <text evidence="3">The sequence shown here is derived from an EMBL/GenBank/DDBJ whole genome shotgun (WGS) entry which is preliminary data.</text>
</comment>
<keyword evidence="3" id="KW-0808">Transferase</keyword>
<proteinExistence type="predicted"/>
<sequence>MSERPTSGRVLIYSHDTFGLGHLRRCRAIAHALVERYSNLSVLILSGSPIVGSFDFRTRVDFVRIPGVIKLRNGEYTALNLHLDIDEILSMRASLIRHTAEVYQPDLFIVDKEPLGLRGEVRETLELLKGRGVPLVLGLRDVMDEPALLAPEWERKKVLPALENLYDEIWAYGLPQICDPLEGIEVPQSVRDKMVYTGYLHRTVPPALPHGPGLPDEPYILVTPGGGGDGEALVDWVLRAYESDPGIPYRAVLVFGPFMQPDLQAEFLARADALPNVEATAFEARIERLMQGAVGVVAMGGYNTFCEILSFDKKALIVPREVPRREQTIRAARAQELGLVSVLMDDGVRDAAAMAAALRRLPWQAPPSSVVVPGLLGGLESVNRLSARYLPDLASAPAPGPSPGTSQSPCAPEHQMAAGDAA</sequence>
<protein>
    <submittedName>
        <fullName evidence="3">Putative glycosyltransferase</fullName>
    </submittedName>
</protein>
<evidence type="ECO:0000313" key="3">
    <source>
        <dbReference type="EMBL" id="TWA69123.1"/>
    </source>
</evidence>
<evidence type="ECO:0000256" key="1">
    <source>
        <dbReference type="SAM" id="MobiDB-lite"/>
    </source>
</evidence>
<evidence type="ECO:0000259" key="2">
    <source>
        <dbReference type="Pfam" id="PF04101"/>
    </source>
</evidence>
<feature type="region of interest" description="Disordered" evidence="1">
    <location>
        <begin position="393"/>
        <end position="422"/>
    </location>
</feature>
<accession>A0A560B969</accession>
<dbReference type="Proteomes" id="UP000316083">
    <property type="component" value="Unassembled WGS sequence"/>
</dbReference>
<dbReference type="SUPFAM" id="SSF53756">
    <property type="entry name" value="UDP-Glycosyltransferase/glycogen phosphorylase"/>
    <property type="match status" value="1"/>
</dbReference>
<dbReference type="AlphaFoldDB" id="A0A560B969"/>
<dbReference type="RefSeq" id="WP_247883182.1">
    <property type="nucleotide sequence ID" value="NZ_VITF01000005.1"/>
</dbReference>
<dbReference type="InterPro" id="IPR007235">
    <property type="entry name" value="Glyco_trans_28_C"/>
</dbReference>
<gene>
    <name evidence="3" type="ORF">FBZ82_105280</name>
</gene>
<dbReference type="EMBL" id="VITF01000005">
    <property type="protein sequence ID" value="TWA69123.1"/>
    <property type="molecule type" value="Genomic_DNA"/>
</dbReference>
<evidence type="ECO:0000313" key="4">
    <source>
        <dbReference type="Proteomes" id="UP000316083"/>
    </source>
</evidence>
<reference evidence="3 4" key="1">
    <citation type="submission" date="2019-06" db="EMBL/GenBank/DDBJ databases">
        <title>Genomic Encyclopedia of Type Strains, Phase IV (KMG-V): Genome sequencing to study the core and pangenomes of soil and plant-associated prokaryotes.</title>
        <authorList>
            <person name="Whitman W."/>
        </authorList>
    </citation>
    <scope>NUCLEOTIDE SEQUENCE [LARGE SCALE GENOMIC DNA]</scope>
    <source>
        <strain evidence="3 4">BR 11796</strain>
    </source>
</reference>
<organism evidence="3 4">
    <name type="scientific">Azospirillum brasilense</name>
    <dbReference type="NCBI Taxonomy" id="192"/>
    <lineage>
        <taxon>Bacteria</taxon>
        <taxon>Pseudomonadati</taxon>
        <taxon>Pseudomonadota</taxon>
        <taxon>Alphaproteobacteria</taxon>
        <taxon>Rhodospirillales</taxon>
        <taxon>Azospirillaceae</taxon>
        <taxon>Azospirillum</taxon>
    </lineage>
</organism>
<dbReference type="Pfam" id="PF04101">
    <property type="entry name" value="Glyco_tran_28_C"/>
    <property type="match status" value="1"/>
</dbReference>
<feature type="domain" description="Glycosyl transferase family 28 C-terminal" evidence="2">
    <location>
        <begin position="230"/>
        <end position="333"/>
    </location>
</feature>
<dbReference type="PANTHER" id="PTHR21015">
    <property type="entry name" value="UDP-N-ACETYLGLUCOSAMINE--N-ACETYLMURAMYL-(PENTAPEPTIDE) PYROPHOSPHORYL-UNDECAPRENOL N-ACETYLGLUCOSAMINE TRANSFERASE 1"/>
    <property type="match status" value="1"/>
</dbReference>
<dbReference type="PANTHER" id="PTHR21015:SF28">
    <property type="entry name" value="SLL1722 PROTEIN"/>
    <property type="match status" value="1"/>
</dbReference>
<dbReference type="Gene3D" id="3.40.50.2000">
    <property type="entry name" value="Glycogen Phosphorylase B"/>
    <property type="match status" value="1"/>
</dbReference>